<dbReference type="KEGG" id="gba:J421_0180"/>
<evidence type="ECO:0000256" key="5">
    <source>
        <dbReference type="ARBA" id="ARBA00022801"/>
    </source>
</evidence>
<evidence type="ECO:0000256" key="8">
    <source>
        <dbReference type="SAM" id="SignalP"/>
    </source>
</evidence>
<dbReference type="InterPro" id="IPR000718">
    <property type="entry name" value="Peptidase_M13"/>
</dbReference>
<protein>
    <submittedName>
        <fullName evidence="11">Peptidase M13</fullName>
    </submittedName>
</protein>
<evidence type="ECO:0000259" key="10">
    <source>
        <dbReference type="Pfam" id="PF05649"/>
    </source>
</evidence>
<dbReference type="Gene3D" id="1.10.1380.10">
    <property type="entry name" value="Neutral endopeptidase , domain2"/>
    <property type="match status" value="1"/>
</dbReference>
<dbReference type="InterPro" id="IPR024079">
    <property type="entry name" value="MetalloPept_cat_dom_sf"/>
</dbReference>
<feature type="chain" id="PRO_5004793840" evidence="8">
    <location>
        <begin position="25"/>
        <end position="686"/>
    </location>
</feature>
<dbReference type="Proteomes" id="UP000019151">
    <property type="component" value="Chromosome"/>
</dbReference>
<dbReference type="InterPro" id="IPR008753">
    <property type="entry name" value="Peptidase_M13_N"/>
</dbReference>
<reference evidence="11 12" key="1">
    <citation type="journal article" date="2014" name="Genome Announc.">
        <title>Genome Sequence and Methylome of Soil Bacterium Gemmatirosa kalamazoonensis KBS708T, a Member of the Rarely Cultivated Gemmatimonadetes Phylum.</title>
        <authorList>
            <person name="Debruyn J.M."/>
            <person name="Radosevich M."/>
            <person name="Wommack K.E."/>
            <person name="Polson S.W."/>
            <person name="Hauser L.J."/>
            <person name="Fawaz M.N."/>
            <person name="Korlach J."/>
            <person name="Tsai Y.C."/>
        </authorList>
    </citation>
    <scope>NUCLEOTIDE SEQUENCE [LARGE SCALE GENOMIC DNA]</scope>
    <source>
        <strain evidence="11 12">KBS708</strain>
    </source>
</reference>
<dbReference type="InterPro" id="IPR042089">
    <property type="entry name" value="Peptidase_M13_dom_2"/>
</dbReference>
<dbReference type="RefSeq" id="WP_025409273.1">
    <property type="nucleotide sequence ID" value="NZ_CP007128.1"/>
</dbReference>
<keyword evidence="6" id="KW-0862">Zinc</keyword>
<keyword evidence="5" id="KW-0378">Hydrolase</keyword>
<dbReference type="eggNOG" id="COG3590">
    <property type="taxonomic scope" value="Bacteria"/>
</dbReference>
<keyword evidence="8" id="KW-0732">Signal</keyword>
<evidence type="ECO:0000313" key="11">
    <source>
        <dbReference type="EMBL" id="AHG87717.1"/>
    </source>
</evidence>
<evidence type="ECO:0000256" key="3">
    <source>
        <dbReference type="ARBA" id="ARBA00022670"/>
    </source>
</evidence>
<dbReference type="PATRIC" id="fig|861299.3.peg.182"/>
<evidence type="ECO:0000256" key="4">
    <source>
        <dbReference type="ARBA" id="ARBA00022723"/>
    </source>
</evidence>
<evidence type="ECO:0000256" key="2">
    <source>
        <dbReference type="ARBA" id="ARBA00007357"/>
    </source>
</evidence>
<organism evidence="11 12">
    <name type="scientific">Gemmatirosa kalamazoonensis</name>
    <dbReference type="NCBI Taxonomy" id="861299"/>
    <lineage>
        <taxon>Bacteria</taxon>
        <taxon>Pseudomonadati</taxon>
        <taxon>Gemmatimonadota</taxon>
        <taxon>Gemmatimonadia</taxon>
        <taxon>Gemmatimonadales</taxon>
        <taxon>Gemmatimonadaceae</taxon>
        <taxon>Gemmatirosa</taxon>
    </lineage>
</organism>
<dbReference type="AlphaFoldDB" id="W0RBA3"/>
<evidence type="ECO:0000256" key="7">
    <source>
        <dbReference type="ARBA" id="ARBA00023049"/>
    </source>
</evidence>
<dbReference type="InParanoid" id="W0RBA3"/>
<keyword evidence="3" id="KW-0645">Protease</keyword>
<proteinExistence type="inferred from homology"/>
<dbReference type="GO" id="GO:0004222">
    <property type="term" value="F:metalloendopeptidase activity"/>
    <property type="evidence" value="ECO:0007669"/>
    <property type="project" value="InterPro"/>
</dbReference>
<dbReference type="PRINTS" id="PR00786">
    <property type="entry name" value="NEPRILYSIN"/>
</dbReference>
<evidence type="ECO:0000256" key="1">
    <source>
        <dbReference type="ARBA" id="ARBA00001947"/>
    </source>
</evidence>
<dbReference type="Pfam" id="PF05649">
    <property type="entry name" value="Peptidase_M13_N"/>
    <property type="match status" value="1"/>
</dbReference>
<dbReference type="Pfam" id="PF01431">
    <property type="entry name" value="Peptidase_M13"/>
    <property type="match status" value="1"/>
</dbReference>
<evidence type="ECO:0000256" key="6">
    <source>
        <dbReference type="ARBA" id="ARBA00022833"/>
    </source>
</evidence>
<dbReference type="GO" id="GO:0016485">
    <property type="term" value="P:protein processing"/>
    <property type="evidence" value="ECO:0007669"/>
    <property type="project" value="TreeGrafter"/>
</dbReference>
<dbReference type="PANTHER" id="PTHR11733">
    <property type="entry name" value="ZINC METALLOPROTEASE FAMILY M13 NEPRILYSIN-RELATED"/>
    <property type="match status" value="1"/>
</dbReference>
<comment type="cofactor">
    <cofactor evidence="1">
        <name>Zn(2+)</name>
        <dbReference type="ChEBI" id="CHEBI:29105"/>
    </cofactor>
</comment>
<keyword evidence="4" id="KW-0479">Metal-binding</keyword>
<dbReference type="STRING" id="861299.J421_0180"/>
<dbReference type="EMBL" id="CP007128">
    <property type="protein sequence ID" value="AHG87717.1"/>
    <property type="molecule type" value="Genomic_DNA"/>
</dbReference>
<comment type="similarity">
    <text evidence="2">Belongs to the peptidase M13 family.</text>
</comment>
<feature type="domain" description="Peptidase M13 N-terminal" evidence="10">
    <location>
        <begin position="45"/>
        <end position="429"/>
    </location>
</feature>
<sequence length="686" mass="75975">MSFRRSRFTALAAAAGLVTLPLGAQTASNPRPLDRTNMDTTCAACTDFFQFANGGWLKTAQIPAAYPRWGSFEMLADKNQLVLRQIVEESAAQKPVAVADRKGAAANVQKIGAFYRSCMDSATAERLGIDPVRPLLTRIDAIKTTDDVKRSLASLEADAGLAPFGSGAGPDAKNSKALIVIATQGGLGLPDRDVYLVDNPRFKQFRDAYVQHMVNLFTMAGMPVADAQADAQKVLALETKLAAAQMSRVQMRDPNAVYHKTTLAEFQKTTPNIDWAAFFKAQSAPAFTDINVMTPDYFKAVDSLLVKEPADAWRAYFRAHALHGAAGLLSAAFVNENFKFGQLFSGAKEMQPRWKRCTSATSAALSDPVGQEYVRRTFTEQDKARANAIVNNLRAALKERIEGLTWMSDATKRQALTKLAAFTQKIGYPDKWKDYSDLQIADGSYYANLQRVQEWGRARSWAKLNKPIDRTEWLMIPSEVNAYYRPDWNEIVFPAGILQFPFFNPQADDAVNYGAMGAVIGHEMSHGFDDQGRQFDAEGNLRDWWTADDAAKYKTQAQRVVEQFDGYTVVDSATHVKGQLTLGENIGDLGGLTIAYAAMEKALGNKPRTKIDGFTPEQRFFLGWAQVWRETMRPEAARNLVLTNVHSPGVWRVNGPLSNMPEFKAAWGCKDGDAMVRPAEKRAQIW</sequence>
<name>W0RBA3_9BACT</name>
<feature type="domain" description="Peptidase M13 C-terminal" evidence="9">
    <location>
        <begin position="481"/>
        <end position="682"/>
    </location>
</feature>
<dbReference type="PANTHER" id="PTHR11733:SF167">
    <property type="entry name" value="FI17812P1-RELATED"/>
    <property type="match status" value="1"/>
</dbReference>
<dbReference type="HOGENOM" id="CLU_006187_7_2_0"/>
<keyword evidence="7" id="KW-0482">Metalloprotease</keyword>
<dbReference type="PROSITE" id="PS51885">
    <property type="entry name" value="NEPRILYSIN"/>
    <property type="match status" value="1"/>
</dbReference>
<dbReference type="CDD" id="cd08662">
    <property type="entry name" value="M13"/>
    <property type="match status" value="1"/>
</dbReference>
<feature type="signal peptide" evidence="8">
    <location>
        <begin position="1"/>
        <end position="24"/>
    </location>
</feature>
<dbReference type="OrthoDB" id="9775677at2"/>
<dbReference type="InterPro" id="IPR018497">
    <property type="entry name" value="Peptidase_M13_C"/>
</dbReference>
<keyword evidence="12" id="KW-1185">Reference proteome</keyword>
<accession>W0RBA3</accession>
<dbReference type="SUPFAM" id="SSF55486">
    <property type="entry name" value="Metalloproteases ('zincins'), catalytic domain"/>
    <property type="match status" value="1"/>
</dbReference>
<dbReference type="GO" id="GO:0005886">
    <property type="term" value="C:plasma membrane"/>
    <property type="evidence" value="ECO:0007669"/>
    <property type="project" value="TreeGrafter"/>
</dbReference>
<evidence type="ECO:0000313" key="12">
    <source>
        <dbReference type="Proteomes" id="UP000019151"/>
    </source>
</evidence>
<gene>
    <name evidence="11" type="ORF">J421_0180</name>
</gene>
<dbReference type="GO" id="GO:0046872">
    <property type="term" value="F:metal ion binding"/>
    <property type="evidence" value="ECO:0007669"/>
    <property type="project" value="UniProtKB-KW"/>
</dbReference>
<dbReference type="Gene3D" id="3.40.390.10">
    <property type="entry name" value="Collagenase (Catalytic Domain)"/>
    <property type="match status" value="1"/>
</dbReference>
<evidence type="ECO:0000259" key="9">
    <source>
        <dbReference type="Pfam" id="PF01431"/>
    </source>
</evidence>